<protein>
    <recommendedName>
        <fullName evidence="5">HNH nuclease domain-containing protein</fullName>
    </recommendedName>
</protein>
<feature type="domain" description="Nuclease associated modular" evidence="2">
    <location>
        <begin position="68"/>
        <end position="84"/>
    </location>
</feature>
<evidence type="ECO:0000259" key="3">
    <source>
        <dbReference type="SMART" id="SM00507"/>
    </source>
</evidence>
<evidence type="ECO:0000259" key="2">
    <source>
        <dbReference type="SMART" id="SM00496"/>
    </source>
</evidence>
<dbReference type="Pfam" id="PF07460">
    <property type="entry name" value="NUMOD3"/>
    <property type="match status" value="2"/>
</dbReference>
<sequence>MEFPKGHKINLGRKHTEETKRKMSKSGKGKRHSEVAINKMREIAKDRIKRNGDMFSPEIRLQISKLLRGRKLTEQHRRNISNAMKGENAPSWKGGITLQKRIIRKSFKYKLWRESVFERDNWTCVFCNTRGGNLEPDHIKPFAFFPELRFDVNNGRTLCIECHKKTETHSKRTL</sequence>
<dbReference type="Gene3D" id="1.10.30.50">
    <property type="match status" value="1"/>
</dbReference>
<dbReference type="AlphaFoldDB" id="A0A0F9BA77"/>
<dbReference type="SUPFAM" id="SSF64496">
    <property type="entry name" value="DNA-binding domain of intron-encoded endonucleases"/>
    <property type="match status" value="1"/>
</dbReference>
<evidence type="ECO:0000256" key="1">
    <source>
        <dbReference type="SAM" id="MobiDB-lite"/>
    </source>
</evidence>
<feature type="compositionally biased region" description="Basic residues" evidence="1">
    <location>
        <begin position="1"/>
        <end position="13"/>
    </location>
</feature>
<feature type="domain" description="HNH nuclease" evidence="3">
    <location>
        <begin position="111"/>
        <end position="164"/>
    </location>
</feature>
<feature type="domain" description="Nuclease associated modular" evidence="2">
    <location>
        <begin position="11"/>
        <end position="27"/>
    </location>
</feature>
<proteinExistence type="predicted"/>
<dbReference type="GO" id="GO:0003677">
    <property type="term" value="F:DNA binding"/>
    <property type="evidence" value="ECO:0007669"/>
    <property type="project" value="InterPro"/>
</dbReference>
<name>A0A0F9BA77_9ZZZZ</name>
<dbReference type="EMBL" id="LAZR01038707">
    <property type="protein sequence ID" value="KKL18854.1"/>
    <property type="molecule type" value="Genomic_DNA"/>
</dbReference>
<feature type="domain" description="Nuclease associated modular" evidence="2">
    <location>
        <begin position="28"/>
        <end position="44"/>
    </location>
</feature>
<accession>A0A0F9BA77</accession>
<feature type="region of interest" description="Disordered" evidence="1">
    <location>
        <begin position="1"/>
        <end position="33"/>
    </location>
</feature>
<feature type="compositionally biased region" description="Basic residues" evidence="1">
    <location>
        <begin position="22"/>
        <end position="31"/>
    </location>
</feature>
<gene>
    <name evidence="4" type="ORF">LCGC14_2471360</name>
</gene>
<evidence type="ECO:0008006" key="5">
    <source>
        <dbReference type="Google" id="ProtNLM"/>
    </source>
</evidence>
<dbReference type="SMART" id="SM00496">
    <property type="entry name" value="IENR2"/>
    <property type="match status" value="3"/>
</dbReference>
<evidence type="ECO:0000313" key="4">
    <source>
        <dbReference type="EMBL" id="KKL18854.1"/>
    </source>
</evidence>
<dbReference type="InterPro" id="IPR003615">
    <property type="entry name" value="HNH_nuc"/>
</dbReference>
<comment type="caution">
    <text evidence="4">The sequence shown here is derived from an EMBL/GenBank/DDBJ whole genome shotgun (WGS) entry which is preliminary data.</text>
</comment>
<reference evidence="4" key="1">
    <citation type="journal article" date="2015" name="Nature">
        <title>Complex archaea that bridge the gap between prokaryotes and eukaryotes.</title>
        <authorList>
            <person name="Spang A."/>
            <person name="Saw J.H."/>
            <person name="Jorgensen S.L."/>
            <person name="Zaremba-Niedzwiedzka K."/>
            <person name="Martijn J."/>
            <person name="Lind A.E."/>
            <person name="van Eijk R."/>
            <person name="Schleper C."/>
            <person name="Guy L."/>
            <person name="Ettema T.J."/>
        </authorList>
    </citation>
    <scope>NUCLEOTIDE SEQUENCE</scope>
</reference>
<dbReference type="InterPro" id="IPR003611">
    <property type="entry name" value="NUMOD3"/>
</dbReference>
<dbReference type="CDD" id="cd00085">
    <property type="entry name" value="HNHc"/>
    <property type="match status" value="1"/>
</dbReference>
<dbReference type="SMART" id="SM00507">
    <property type="entry name" value="HNHc"/>
    <property type="match status" value="1"/>
</dbReference>
<organism evidence="4">
    <name type="scientific">marine sediment metagenome</name>
    <dbReference type="NCBI Taxonomy" id="412755"/>
    <lineage>
        <taxon>unclassified sequences</taxon>
        <taxon>metagenomes</taxon>
        <taxon>ecological metagenomes</taxon>
    </lineage>
</organism>